<comment type="caution">
    <text evidence="3">The sequence shown here is derived from an EMBL/GenBank/DDBJ whole genome shotgun (WGS) entry which is preliminary data.</text>
</comment>
<dbReference type="Proteomes" id="UP001498421">
    <property type="component" value="Unassembled WGS sequence"/>
</dbReference>
<name>A0ABR1I966_9HYPO</name>
<gene>
    <name evidence="3" type="primary">SPO22_2</name>
    <name evidence="3" type="ORF">QQZ08_003953</name>
</gene>
<dbReference type="InterPro" id="IPR011990">
    <property type="entry name" value="TPR-like_helical_dom_sf"/>
</dbReference>
<evidence type="ECO:0000256" key="2">
    <source>
        <dbReference type="ARBA" id="ARBA00031845"/>
    </source>
</evidence>
<dbReference type="SUPFAM" id="SSF48452">
    <property type="entry name" value="TPR-like"/>
    <property type="match status" value="1"/>
</dbReference>
<dbReference type="InterPro" id="IPR039057">
    <property type="entry name" value="Spo22/ZIP4"/>
</dbReference>
<dbReference type="Pfam" id="PF08631">
    <property type="entry name" value="SPO22"/>
    <property type="match status" value="1"/>
</dbReference>
<dbReference type="PANTHER" id="PTHR40375">
    <property type="entry name" value="SPORULATION-SPECIFIC PROTEIN 22"/>
    <property type="match status" value="1"/>
</dbReference>
<keyword evidence="4" id="KW-1185">Reference proteome</keyword>
<proteinExistence type="predicted"/>
<protein>
    <recommendedName>
        <fullName evidence="2">Protein ZIP4 homolog</fullName>
    </recommendedName>
</protein>
<sequence length="672" mass="75554">MAPTDPAAVGRDRKLKAILAVEDFAKNLLSTLSSSHDCASFEGLLADLNHHIHTVNALPVKVVSLSSEIIQALKDVGRKLWNQCIKERRKKDAPTSPQWTRLLVRIRIFAFLIHAVVRENRRVKKGGAKEEEIVHLTQLALTVGRLCIEESDLDGARLALHKVADYVERLKLSDGDCHGDPELRSRFEAEYLTMRTALSWKEDRLDVAEHMYTKAEGLRHHLDPTSAELMADTLQHIGSDLSSRGDYSMALKWLRRAYELINGQELERLSAEGLELRLAICHQLVQVLLAIGSPENLREADDLVAYVESEIGDKPVVLHWKLEILQKSPAEVFDTDACASLLRRMIRSIDFSDAVFGFLLHNINELRDRSSRLAMALLDELLLTRLLLLANPDWIGKAIVRRVWMSTMEADDADGATDLMALIARVPQESSALLNADATIAAQSKLMWKKLDALYVKKDYKTAELWCQIALQPSFSRSGEANQGKFARKLILCAIACNDIEAARSAFHSMSKTVQDDPLTRYLMFKASLIGWDHELGCASIEHLSKSVDKEKSQNILYACIREAQQVGDRLCTLAALKAVLEKFDFEPPSKSHFPSLLRCTIRLIHLIESQDTDASDQDLELAEDTCNIFEKAAENAKLDVRDGDGNKMFTVPELEWFRKNAYNIGVTKCHV</sequence>
<evidence type="ECO:0000256" key="1">
    <source>
        <dbReference type="ARBA" id="ARBA00023254"/>
    </source>
</evidence>
<dbReference type="PANTHER" id="PTHR40375:SF2">
    <property type="entry name" value="SPORULATION-SPECIFIC PROTEIN 22"/>
    <property type="match status" value="1"/>
</dbReference>
<evidence type="ECO:0000313" key="4">
    <source>
        <dbReference type="Proteomes" id="UP001498421"/>
    </source>
</evidence>
<organism evidence="3 4">
    <name type="scientific">Neonectria magnoliae</name>
    <dbReference type="NCBI Taxonomy" id="2732573"/>
    <lineage>
        <taxon>Eukaryota</taxon>
        <taxon>Fungi</taxon>
        <taxon>Dikarya</taxon>
        <taxon>Ascomycota</taxon>
        <taxon>Pezizomycotina</taxon>
        <taxon>Sordariomycetes</taxon>
        <taxon>Hypocreomycetidae</taxon>
        <taxon>Hypocreales</taxon>
        <taxon>Nectriaceae</taxon>
        <taxon>Neonectria</taxon>
    </lineage>
</organism>
<dbReference type="InterPro" id="IPR013940">
    <property type="entry name" value="Spo22/ZIP4/TEX11"/>
</dbReference>
<evidence type="ECO:0000313" key="3">
    <source>
        <dbReference type="EMBL" id="KAK7429574.1"/>
    </source>
</evidence>
<dbReference type="EMBL" id="JAZAVK010000028">
    <property type="protein sequence ID" value="KAK7429574.1"/>
    <property type="molecule type" value="Genomic_DNA"/>
</dbReference>
<keyword evidence="1" id="KW-0469">Meiosis</keyword>
<reference evidence="3 4" key="1">
    <citation type="journal article" date="2025" name="Microbiol. Resour. Announc.">
        <title>Draft genome sequences for Neonectria magnoliae and Neonectria punicea, canker pathogens of Liriodendron tulipifera and Acer saccharum in West Virginia.</title>
        <authorList>
            <person name="Petronek H.M."/>
            <person name="Kasson M.T."/>
            <person name="Metheny A.M."/>
            <person name="Stauder C.M."/>
            <person name="Lovett B."/>
            <person name="Lynch S.C."/>
            <person name="Garnas J.R."/>
            <person name="Kasson L.R."/>
            <person name="Stajich J.E."/>
        </authorList>
    </citation>
    <scope>NUCLEOTIDE SEQUENCE [LARGE SCALE GENOMIC DNA]</scope>
    <source>
        <strain evidence="3 4">NRRL 64651</strain>
    </source>
</reference>
<accession>A0ABR1I966</accession>